<dbReference type="EMBL" id="VOSL01000036">
    <property type="protein sequence ID" value="TXD38735.1"/>
    <property type="molecule type" value="Genomic_DNA"/>
</dbReference>
<dbReference type="AlphaFoldDB" id="A0A5C6XA30"/>
<sequence length="190" mass="21023">MRHALGTALLLTLTLAASWAFANDEKLAAGEILVETQEVSGSDIPRMIVTGVIEASPADVWKIVSDCGNYSRTMPRIKESRMVSRDGDTVICETVVGLPFPLSDLRSTTTATHTAGPVEWRRQWTMIEGNYRFNEGYWSLKSFNGHDNRTLAVYSVYAAPEGSVPDWMRRRAQESSMPGVIEAVREAVAK</sequence>
<dbReference type="Pfam" id="PF03364">
    <property type="entry name" value="Polyketide_cyc"/>
    <property type="match status" value="1"/>
</dbReference>
<gene>
    <name evidence="3" type="ORF">FRC96_07285</name>
</gene>
<reference evidence="3 4" key="1">
    <citation type="submission" date="2019-08" db="EMBL/GenBank/DDBJ databases">
        <title>Bradymonadales sp. TMQ2.</title>
        <authorList>
            <person name="Liang Q."/>
        </authorList>
    </citation>
    <scope>NUCLEOTIDE SEQUENCE [LARGE SCALE GENOMIC DNA]</scope>
    <source>
        <strain evidence="3 4">TMQ2</strain>
    </source>
</reference>
<feature type="domain" description="Coenzyme Q-binding protein COQ10 START" evidence="2">
    <location>
        <begin position="53"/>
        <end position="184"/>
    </location>
</feature>
<keyword evidence="1" id="KW-0732">Signal</keyword>
<dbReference type="InterPro" id="IPR023393">
    <property type="entry name" value="START-like_dom_sf"/>
</dbReference>
<name>A0A5C6XA30_9DELT</name>
<evidence type="ECO:0000313" key="4">
    <source>
        <dbReference type="Proteomes" id="UP000321046"/>
    </source>
</evidence>
<proteinExistence type="predicted"/>
<dbReference type="RefSeq" id="WP_146973844.1">
    <property type="nucleotide sequence ID" value="NZ_VOSL01000036.1"/>
</dbReference>
<accession>A0A5C6XA30</accession>
<feature type="signal peptide" evidence="1">
    <location>
        <begin position="1"/>
        <end position="22"/>
    </location>
</feature>
<comment type="caution">
    <text evidence="3">The sequence shown here is derived from an EMBL/GenBank/DDBJ whole genome shotgun (WGS) entry which is preliminary data.</text>
</comment>
<feature type="chain" id="PRO_5022947877" description="Coenzyme Q-binding protein COQ10 START domain-containing protein" evidence="1">
    <location>
        <begin position="23"/>
        <end position="190"/>
    </location>
</feature>
<dbReference type="Proteomes" id="UP000321046">
    <property type="component" value="Unassembled WGS sequence"/>
</dbReference>
<dbReference type="Gene3D" id="3.30.530.20">
    <property type="match status" value="1"/>
</dbReference>
<protein>
    <recommendedName>
        <fullName evidence="2">Coenzyme Q-binding protein COQ10 START domain-containing protein</fullName>
    </recommendedName>
</protein>
<dbReference type="SUPFAM" id="SSF55961">
    <property type="entry name" value="Bet v1-like"/>
    <property type="match status" value="1"/>
</dbReference>
<evidence type="ECO:0000256" key="1">
    <source>
        <dbReference type="SAM" id="SignalP"/>
    </source>
</evidence>
<organism evidence="3 4">
    <name type="scientific">Lujinxingia vulgaris</name>
    <dbReference type="NCBI Taxonomy" id="2600176"/>
    <lineage>
        <taxon>Bacteria</taxon>
        <taxon>Deltaproteobacteria</taxon>
        <taxon>Bradymonadales</taxon>
        <taxon>Lujinxingiaceae</taxon>
        <taxon>Lujinxingia</taxon>
    </lineage>
</organism>
<dbReference type="OrthoDB" id="5515633at2"/>
<evidence type="ECO:0000259" key="2">
    <source>
        <dbReference type="Pfam" id="PF03364"/>
    </source>
</evidence>
<evidence type="ECO:0000313" key="3">
    <source>
        <dbReference type="EMBL" id="TXD38735.1"/>
    </source>
</evidence>
<dbReference type="InterPro" id="IPR005031">
    <property type="entry name" value="COQ10_START"/>
</dbReference>